<comment type="caution">
    <text evidence="1">The sequence shown here is derived from an EMBL/GenBank/DDBJ whole genome shotgun (WGS) entry which is preliminary data.</text>
</comment>
<sequence length="31" mass="3514">MDQVIEDMADPNSSMAWRHSLSVSPLLLQNK</sequence>
<organism evidence="1 2">
    <name type="scientific">Colletotrichum gloeosporioides (strain Cg-14)</name>
    <name type="common">Anthracnose fungus</name>
    <name type="synonym">Glomerella cingulata</name>
    <dbReference type="NCBI Taxonomy" id="1237896"/>
    <lineage>
        <taxon>Eukaryota</taxon>
        <taxon>Fungi</taxon>
        <taxon>Dikarya</taxon>
        <taxon>Ascomycota</taxon>
        <taxon>Pezizomycotina</taxon>
        <taxon>Sordariomycetes</taxon>
        <taxon>Hypocreomycetidae</taxon>
        <taxon>Glomerellales</taxon>
        <taxon>Glomerellaceae</taxon>
        <taxon>Colletotrichum</taxon>
        <taxon>Colletotrichum gloeosporioides species complex</taxon>
    </lineage>
</organism>
<protein>
    <submittedName>
        <fullName evidence="1">Uncharacterized protein</fullName>
    </submittedName>
</protein>
<dbReference type="HOGENOM" id="CLU_3399348_0_0_1"/>
<evidence type="ECO:0000313" key="1">
    <source>
        <dbReference type="EMBL" id="EQB51923.1"/>
    </source>
</evidence>
<accession>T0KG22</accession>
<evidence type="ECO:0000313" key="2">
    <source>
        <dbReference type="Proteomes" id="UP000015530"/>
    </source>
</evidence>
<gene>
    <name evidence="1" type="ORF">CGLO_08491</name>
</gene>
<dbReference type="Proteomes" id="UP000015530">
    <property type="component" value="Unassembled WGS sequence"/>
</dbReference>
<dbReference type="EMBL" id="AMYD01001710">
    <property type="protein sequence ID" value="EQB51923.1"/>
    <property type="molecule type" value="Genomic_DNA"/>
</dbReference>
<proteinExistence type="predicted"/>
<reference evidence="2" key="1">
    <citation type="journal article" date="2013" name="Mol. Plant Microbe Interact.">
        <title>Global aspects of pacC regulation of pathogenicity genes in Colletotrichum gloeosporioides as revealed by transcriptome analysis.</title>
        <authorList>
            <person name="Alkan N."/>
            <person name="Meng X."/>
            <person name="Friedlander G."/>
            <person name="Reuveni E."/>
            <person name="Sukno S."/>
            <person name="Sherman A."/>
            <person name="Thon M."/>
            <person name="Fluhr R."/>
            <person name="Prusky D."/>
        </authorList>
    </citation>
    <scope>NUCLEOTIDE SEQUENCE [LARGE SCALE GENOMIC DNA]</scope>
    <source>
        <strain evidence="2">Cg-14</strain>
    </source>
</reference>
<name>T0KG22_COLGC</name>
<dbReference type="AlphaFoldDB" id="T0KG22"/>